<organism evidence="11 13">
    <name type="scientific">Medicago truncatula</name>
    <name type="common">Barrel medic</name>
    <name type="synonym">Medicago tribuloides</name>
    <dbReference type="NCBI Taxonomy" id="3880"/>
    <lineage>
        <taxon>Eukaryota</taxon>
        <taxon>Viridiplantae</taxon>
        <taxon>Streptophyta</taxon>
        <taxon>Embryophyta</taxon>
        <taxon>Tracheophyta</taxon>
        <taxon>Spermatophyta</taxon>
        <taxon>Magnoliopsida</taxon>
        <taxon>eudicotyledons</taxon>
        <taxon>Gunneridae</taxon>
        <taxon>Pentapetalae</taxon>
        <taxon>rosids</taxon>
        <taxon>fabids</taxon>
        <taxon>Fabales</taxon>
        <taxon>Fabaceae</taxon>
        <taxon>Papilionoideae</taxon>
        <taxon>50 kb inversion clade</taxon>
        <taxon>NPAAA clade</taxon>
        <taxon>Hologalegina</taxon>
        <taxon>IRL clade</taxon>
        <taxon>Trifolieae</taxon>
        <taxon>Medicago</taxon>
    </lineage>
</organism>
<evidence type="ECO:0000313" key="12">
    <source>
        <dbReference type="EnsemblPlants" id="KEH32265"/>
    </source>
</evidence>
<dbReference type="GO" id="GO:0051119">
    <property type="term" value="F:sugar transmembrane transporter activity"/>
    <property type="evidence" value="ECO:0007669"/>
    <property type="project" value="InterPro"/>
</dbReference>
<evidence type="ECO:0000256" key="3">
    <source>
        <dbReference type="ARBA" id="ARBA00022448"/>
    </source>
</evidence>
<evidence type="ECO:0000256" key="8">
    <source>
        <dbReference type="SAM" id="MobiDB-lite"/>
    </source>
</evidence>
<dbReference type="Pfam" id="PF00083">
    <property type="entry name" value="Sugar_tr"/>
    <property type="match status" value="1"/>
</dbReference>
<evidence type="ECO:0000256" key="9">
    <source>
        <dbReference type="SAM" id="Phobius"/>
    </source>
</evidence>
<keyword evidence="7 9" id="KW-0472">Membrane</keyword>
<feature type="transmembrane region" description="Helical" evidence="9">
    <location>
        <begin position="150"/>
        <end position="168"/>
    </location>
</feature>
<feature type="transmembrane region" description="Helical" evidence="9">
    <location>
        <begin position="352"/>
        <end position="373"/>
    </location>
</feature>
<evidence type="ECO:0000256" key="5">
    <source>
        <dbReference type="ARBA" id="ARBA00022692"/>
    </source>
</evidence>
<evidence type="ECO:0000256" key="1">
    <source>
        <dbReference type="ARBA" id="ARBA00004141"/>
    </source>
</evidence>
<feature type="transmembrane region" description="Helical" evidence="9">
    <location>
        <begin position="52"/>
        <end position="74"/>
    </location>
</feature>
<evidence type="ECO:0000256" key="7">
    <source>
        <dbReference type="ARBA" id="ARBA00023136"/>
    </source>
</evidence>
<proteinExistence type="inferred from homology"/>
<comment type="subcellular location">
    <subcellularLocation>
        <location evidence="1">Membrane</location>
        <topology evidence="1">Multi-pass membrane protein</topology>
    </subcellularLocation>
</comment>
<reference evidence="12" key="3">
    <citation type="submission" date="2015-04" db="UniProtKB">
        <authorList>
            <consortium name="EnsemblPlants"/>
        </authorList>
    </citation>
    <scope>IDENTIFICATION</scope>
    <source>
        <strain evidence="12">cv. Jemalong A17</strain>
    </source>
</reference>
<feature type="domain" description="Major facilitator superfamily (MFS) profile" evidence="10">
    <location>
        <begin position="55"/>
        <end position="435"/>
    </location>
</feature>
<dbReference type="InterPro" id="IPR020846">
    <property type="entry name" value="MFS_dom"/>
</dbReference>
<name>A0A072V2D0_MEDTR</name>
<feature type="transmembrane region" description="Helical" evidence="9">
    <location>
        <begin position="206"/>
        <end position="224"/>
    </location>
</feature>
<evidence type="ECO:0000313" key="13">
    <source>
        <dbReference type="Proteomes" id="UP000002051"/>
    </source>
</evidence>
<evidence type="ECO:0000256" key="6">
    <source>
        <dbReference type="ARBA" id="ARBA00022989"/>
    </source>
</evidence>
<reference evidence="11 13" key="1">
    <citation type="journal article" date="2011" name="Nature">
        <title>The Medicago genome provides insight into the evolution of rhizobial symbioses.</title>
        <authorList>
            <person name="Young N.D."/>
            <person name="Debelle F."/>
            <person name="Oldroyd G.E."/>
            <person name="Geurts R."/>
            <person name="Cannon S.B."/>
            <person name="Udvardi M.K."/>
            <person name="Benedito V.A."/>
            <person name="Mayer K.F."/>
            <person name="Gouzy J."/>
            <person name="Schoof H."/>
            <person name="Van de Peer Y."/>
            <person name="Proost S."/>
            <person name="Cook D.R."/>
            <person name="Meyers B.C."/>
            <person name="Spannagl M."/>
            <person name="Cheung F."/>
            <person name="De Mita S."/>
            <person name="Krishnakumar V."/>
            <person name="Gundlach H."/>
            <person name="Zhou S."/>
            <person name="Mudge J."/>
            <person name="Bharti A.K."/>
            <person name="Murray J.D."/>
            <person name="Naoumkina M.A."/>
            <person name="Rosen B."/>
            <person name="Silverstein K.A."/>
            <person name="Tang H."/>
            <person name="Rombauts S."/>
            <person name="Zhao P.X."/>
            <person name="Zhou P."/>
            <person name="Barbe V."/>
            <person name="Bardou P."/>
            <person name="Bechner M."/>
            <person name="Bellec A."/>
            <person name="Berger A."/>
            <person name="Berges H."/>
            <person name="Bidwell S."/>
            <person name="Bisseling T."/>
            <person name="Choisne N."/>
            <person name="Couloux A."/>
            <person name="Denny R."/>
            <person name="Deshpande S."/>
            <person name="Dai X."/>
            <person name="Doyle J.J."/>
            <person name="Dudez A.M."/>
            <person name="Farmer A.D."/>
            <person name="Fouteau S."/>
            <person name="Franken C."/>
            <person name="Gibelin C."/>
            <person name="Gish J."/>
            <person name="Goldstein S."/>
            <person name="Gonzalez A.J."/>
            <person name="Green P.J."/>
            <person name="Hallab A."/>
            <person name="Hartog M."/>
            <person name="Hua A."/>
            <person name="Humphray S.J."/>
            <person name="Jeong D.H."/>
            <person name="Jing Y."/>
            <person name="Jocker A."/>
            <person name="Kenton S.M."/>
            <person name="Kim D.J."/>
            <person name="Klee K."/>
            <person name="Lai H."/>
            <person name="Lang C."/>
            <person name="Lin S."/>
            <person name="Macmil S.L."/>
            <person name="Magdelenat G."/>
            <person name="Matthews L."/>
            <person name="McCorrison J."/>
            <person name="Monaghan E.L."/>
            <person name="Mun J.H."/>
            <person name="Najar F.Z."/>
            <person name="Nicholson C."/>
            <person name="Noirot C."/>
            <person name="O'Bleness M."/>
            <person name="Paule C.R."/>
            <person name="Poulain J."/>
            <person name="Prion F."/>
            <person name="Qin B."/>
            <person name="Qu C."/>
            <person name="Retzel E.F."/>
            <person name="Riddle C."/>
            <person name="Sallet E."/>
            <person name="Samain S."/>
            <person name="Samson N."/>
            <person name="Sanders I."/>
            <person name="Saurat O."/>
            <person name="Scarpelli C."/>
            <person name="Schiex T."/>
            <person name="Segurens B."/>
            <person name="Severin A.J."/>
            <person name="Sherrier D.J."/>
            <person name="Shi R."/>
            <person name="Sims S."/>
            <person name="Singer S.R."/>
            <person name="Sinharoy S."/>
            <person name="Sterck L."/>
            <person name="Viollet A."/>
            <person name="Wang B.B."/>
            <person name="Wang K."/>
            <person name="Wang M."/>
            <person name="Wang X."/>
            <person name="Warfsmann J."/>
            <person name="Weissenbach J."/>
            <person name="White D.D."/>
            <person name="White J.D."/>
            <person name="Wiley G.B."/>
            <person name="Wincker P."/>
            <person name="Xing Y."/>
            <person name="Yang L."/>
            <person name="Yao Z."/>
            <person name="Ying F."/>
            <person name="Zhai J."/>
            <person name="Zhou L."/>
            <person name="Zuber A."/>
            <person name="Denarie J."/>
            <person name="Dixon R.A."/>
            <person name="May G.D."/>
            <person name="Schwartz D.C."/>
            <person name="Rogers J."/>
            <person name="Quetier F."/>
            <person name="Town C.D."/>
            <person name="Roe B.A."/>
        </authorList>
    </citation>
    <scope>NUCLEOTIDE SEQUENCE [LARGE SCALE GENOMIC DNA]</scope>
    <source>
        <strain evidence="11">A17</strain>
        <strain evidence="12 13">cv. Jemalong A17</strain>
    </source>
</reference>
<dbReference type="EMBL" id="CM001220">
    <property type="protein sequence ID" value="KEH32265.1"/>
    <property type="molecule type" value="Genomic_DNA"/>
</dbReference>
<dbReference type="AlphaFoldDB" id="A0A072V2D0"/>
<dbReference type="PANTHER" id="PTHR48021">
    <property type="match status" value="1"/>
</dbReference>
<feature type="region of interest" description="Disordered" evidence="8">
    <location>
        <begin position="1"/>
        <end position="23"/>
    </location>
</feature>
<dbReference type="ExpressionAtlas" id="A0A072V2D0">
    <property type="expression patterns" value="differential"/>
</dbReference>
<evidence type="ECO:0000256" key="2">
    <source>
        <dbReference type="ARBA" id="ARBA00010992"/>
    </source>
</evidence>
<sequence length="435" mass="46999">MTIEQHKDVESGHENTHRDLQEPFIQHGKDATVDYHDIESNKRAENGSIGMVLLSTFVAVCGSFSFGTCVGYSSPTQAAIRADLNLSISEFSMFGSLVTIGAMLGAITSGRITDFIGRKGAMRLSTGFCITGWLAVFFSKDPYSLDIGRFFTGYGIGVISYVVPVYIAEIAPKNLRGGLATTNQLMIVIGASVSFLLGSVLSWRKLALAGLLPCLSLLIGLCFIPESPRWLAKVGREKEFQVALRRLRGKNVDISNEADEILDYIETLQNLPKVKLLDLFQNKHARSVVIGVGLMVCQQSVGINGIGFYTSETFVAAGLSSGKIGTIAYACMQVPFTILGAILMDKSGRRPLITASASGTFLGCFMTGIAFFLKDQNLLLELVPILAVAGILIYVAAFSIGMGPVPWVIMSEVCVIWFCGFCSATLMNNCAHGRY</sequence>
<accession>A0A072V2D0</accession>
<comment type="similarity">
    <text evidence="2">Belongs to the major facilitator superfamily. Sugar transporter (TC 2.A.1.1) family.</text>
</comment>
<dbReference type="PRINTS" id="PR00171">
    <property type="entry name" value="SUGRTRNSPORT"/>
</dbReference>
<feature type="transmembrane region" description="Helical" evidence="9">
    <location>
        <begin position="120"/>
        <end position="138"/>
    </location>
</feature>
<dbReference type="OrthoDB" id="6133115at2759"/>
<dbReference type="InterPro" id="IPR044775">
    <property type="entry name" value="MFS_ERD6/Tret1-like"/>
</dbReference>
<evidence type="ECO:0000259" key="10">
    <source>
        <dbReference type="PROSITE" id="PS50850"/>
    </source>
</evidence>
<dbReference type="InterPro" id="IPR005828">
    <property type="entry name" value="MFS_sugar_transport-like"/>
</dbReference>
<dbReference type="Proteomes" id="UP000002051">
    <property type="component" value="Chromosome 4"/>
</dbReference>
<dbReference type="SUPFAM" id="SSF103473">
    <property type="entry name" value="MFS general substrate transporter"/>
    <property type="match status" value="1"/>
</dbReference>
<reference evidence="11 13" key="2">
    <citation type="journal article" date="2014" name="BMC Genomics">
        <title>An improved genome release (version Mt4.0) for the model legume Medicago truncatula.</title>
        <authorList>
            <person name="Tang H."/>
            <person name="Krishnakumar V."/>
            <person name="Bidwell S."/>
            <person name="Rosen B."/>
            <person name="Chan A."/>
            <person name="Zhou S."/>
            <person name="Gentzbittel L."/>
            <person name="Childs K.L."/>
            <person name="Yandell M."/>
            <person name="Gundlach H."/>
            <person name="Mayer K.F."/>
            <person name="Schwartz D.C."/>
            <person name="Town C.D."/>
        </authorList>
    </citation>
    <scope>GENOME REANNOTATION</scope>
    <source>
        <strain evidence="11">A17</strain>
        <strain evidence="12 13">cv. Jemalong A17</strain>
    </source>
</reference>
<evidence type="ECO:0000313" key="11">
    <source>
        <dbReference type="EMBL" id="KEH32265.1"/>
    </source>
</evidence>
<dbReference type="CDD" id="cd17358">
    <property type="entry name" value="MFS_GLUT6_8_Class3_like"/>
    <property type="match status" value="1"/>
</dbReference>
<dbReference type="PANTHER" id="PTHR48021:SF87">
    <property type="entry name" value="MAJOR FACILITATOR, SUGAR TRANSPORTER, MAJOR FACILITATOR SUPERFAMILY-RELATED"/>
    <property type="match status" value="1"/>
</dbReference>
<dbReference type="InterPro" id="IPR036259">
    <property type="entry name" value="MFS_trans_sf"/>
</dbReference>
<evidence type="ECO:0000256" key="4">
    <source>
        <dbReference type="ARBA" id="ARBA00022597"/>
    </source>
</evidence>
<keyword evidence="3" id="KW-0813">Transport</keyword>
<dbReference type="PROSITE" id="PS50850">
    <property type="entry name" value="MFS"/>
    <property type="match status" value="1"/>
</dbReference>
<feature type="transmembrane region" description="Helical" evidence="9">
    <location>
        <begin position="86"/>
        <end position="108"/>
    </location>
</feature>
<dbReference type="GO" id="GO:0016020">
    <property type="term" value="C:membrane"/>
    <property type="evidence" value="ECO:0007669"/>
    <property type="project" value="UniProtKB-SubCell"/>
</dbReference>
<dbReference type="InterPro" id="IPR050549">
    <property type="entry name" value="MFS_Trehalose_Transporter"/>
</dbReference>
<keyword evidence="4" id="KW-0762">Sugar transport</keyword>
<feature type="transmembrane region" description="Helical" evidence="9">
    <location>
        <begin position="379"/>
        <end position="400"/>
    </location>
</feature>
<dbReference type="FunFam" id="1.20.1250.20:FF:000043">
    <property type="entry name" value="sugar transporter ERD6-like 6"/>
    <property type="match status" value="1"/>
</dbReference>
<gene>
    <name evidence="12" type="primary">11408464</name>
    <name evidence="11" type="ordered locus">MTR_4g118610</name>
</gene>
<dbReference type="EnsemblPlants" id="KEH32265">
    <property type="protein sequence ID" value="KEH32265"/>
    <property type="gene ID" value="MTR_4g118610"/>
</dbReference>
<feature type="transmembrane region" description="Helical" evidence="9">
    <location>
        <begin position="407"/>
        <end position="427"/>
    </location>
</feature>
<dbReference type="Gene3D" id="1.20.1250.20">
    <property type="entry name" value="MFS general substrate transporter like domains"/>
    <property type="match status" value="1"/>
</dbReference>
<keyword evidence="13" id="KW-1185">Reference proteome</keyword>
<keyword evidence="5 9" id="KW-0812">Transmembrane</keyword>
<feature type="transmembrane region" description="Helical" evidence="9">
    <location>
        <begin position="180"/>
        <end position="200"/>
    </location>
</feature>
<protein>
    <submittedName>
        <fullName evidence="11">Sugar porter (SP) family MFS transporter</fullName>
    </submittedName>
</protein>
<dbReference type="InterPro" id="IPR003663">
    <property type="entry name" value="Sugar/inositol_transpt"/>
</dbReference>
<keyword evidence="6 9" id="KW-1133">Transmembrane helix</keyword>